<evidence type="ECO:0000313" key="2">
    <source>
        <dbReference type="EMBL" id="CAL4155689.1"/>
    </source>
</evidence>
<proteinExistence type="predicted"/>
<dbReference type="Pfam" id="PF08168">
    <property type="entry name" value="NOL11_N"/>
    <property type="match status" value="1"/>
</dbReference>
<evidence type="ECO:0000259" key="1">
    <source>
        <dbReference type="Pfam" id="PF08168"/>
    </source>
</evidence>
<feature type="domain" description="Nucleolar protein 11 N-terminal" evidence="1">
    <location>
        <begin position="22"/>
        <end position="319"/>
    </location>
</feature>
<dbReference type="PANTHER" id="PTHR15633">
    <property type="entry name" value="NUCLEOLAR PROTEIN 11"/>
    <property type="match status" value="1"/>
</dbReference>
<organism evidence="2 3">
    <name type="scientific">Meganyctiphanes norvegica</name>
    <name type="common">Northern krill</name>
    <name type="synonym">Thysanopoda norvegica</name>
    <dbReference type="NCBI Taxonomy" id="48144"/>
    <lineage>
        <taxon>Eukaryota</taxon>
        <taxon>Metazoa</taxon>
        <taxon>Ecdysozoa</taxon>
        <taxon>Arthropoda</taxon>
        <taxon>Crustacea</taxon>
        <taxon>Multicrustacea</taxon>
        <taxon>Malacostraca</taxon>
        <taxon>Eumalacostraca</taxon>
        <taxon>Eucarida</taxon>
        <taxon>Euphausiacea</taxon>
        <taxon>Euphausiidae</taxon>
        <taxon>Meganyctiphanes</taxon>
    </lineage>
</organism>
<name>A0AAV2S454_MEGNR</name>
<dbReference type="PANTHER" id="PTHR15633:SF2">
    <property type="entry name" value="NUCLEOLAR PROTEIN 11"/>
    <property type="match status" value="1"/>
</dbReference>
<dbReference type="InterPro" id="IPR042859">
    <property type="entry name" value="NOL11"/>
</dbReference>
<dbReference type="Proteomes" id="UP001497623">
    <property type="component" value="Unassembled WGS sequence"/>
</dbReference>
<dbReference type="InterPro" id="IPR036322">
    <property type="entry name" value="WD40_repeat_dom_sf"/>
</dbReference>
<reference evidence="2 3" key="1">
    <citation type="submission" date="2024-05" db="EMBL/GenBank/DDBJ databases">
        <authorList>
            <person name="Wallberg A."/>
        </authorList>
    </citation>
    <scope>NUCLEOTIDE SEQUENCE [LARGE SCALE GENOMIC DNA]</scope>
</reference>
<protein>
    <recommendedName>
        <fullName evidence="1">Nucleolar protein 11 N-terminal domain-containing protein</fullName>
    </recommendedName>
</protein>
<dbReference type="GO" id="GO:0030490">
    <property type="term" value="P:maturation of SSU-rRNA"/>
    <property type="evidence" value="ECO:0007669"/>
    <property type="project" value="InterPro"/>
</dbReference>
<dbReference type="GO" id="GO:0005730">
    <property type="term" value="C:nucleolus"/>
    <property type="evidence" value="ECO:0007669"/>
    <property type="project" value="TreeGrafter"/>
</dbReference>
<dbReference type="GO" id="GO:0003723">
    <property type="term" value="F:RNA binding"/>
    <property type="evidence" value="ECO:0007669"/>
    <property type="project" value="TreeGrafter"/>
</dbReference>
<dbReference type="EMBL" id="CAXKWB010040836">
    <property type="protein sequence ID" value="CAL4155689.1"/>
    <property type="molecule type" value="Genomic_DNA"/>
</dbReference>
<dbReference type="InterPro" id="IPR012584">
    <property type="entry name" value="NOL11_N"/>
</dbReference>
<dbReference type="SUPFAM" id="SSF50978">
    <property type="entry name" value="WD40 repeat-like"/>
    <property type="match status" value="1"/>
</dbReference>
<dbReference type="AlphaFoldDB" id="A0AAV2S454"/>
<feature type="non-terminal residue" evidence="2">
    <location>
        <position position="1"/>
    </location>
</feature>
<sequence>KVSSMAASLQASSFLCSDFTTRNLLGVTEDDSQHSLITCRGVVRRYNVSDRKQVGSWTTKSWNPFTAAAVRDTKSGKIIAVINKTSLTQWNNDDDNIDNVKKYNFKDAIERLVVAGEQVYVVFVNGRVKELSAAFKSRKINSDPLLEEGQVIQDVWVLPDIKKSVVLSTGPDGYQLSCMSLSDDNVEYERFPLHYHDAALTGVCVVNPARLITLWSTGDLCNYDLGSFNGMRCPGVKMATVKELCITRNTKLLPLSEQHMAIIGMDKAGEGGMVALWDLTFSMVVSSRKLKMYHDPPLGWLTSESIVVTDGAALVLLPYTLSQSSLATVFGSKISECTAAMTDACVGWDNDGPKPEALSTLYSEKSPTLQLAIRDLNKGVLAESLIAKELVPVLLQRKQPKLIDEMLSTFESVPESSLVDILDFYIKSSDSVFDNILTQTLPSLPPMPEPDPDREEPVAKNPFSAAKGYFICHVLRRPFTTTQLVQELPRMTFSNALLLIQYLHFLLTTGQAGLHADGTCTELIATNFQGLIPNTVSASQDEDSKSSPVFPSVSVCSQWLSYLLDTHYHQLVMTSEVDIHKLLLACLQDITMLRDFLEALEDTQPLVKRVMEGKVLPTTQAAAAYSMERLIIA</sequence>
<accession>A0AAV2S454</accession>
<comment type="caution">
    <text evidence="2">The sequence shown here is derived from an EMBL/GenBank/DDBJ whole genome shotgun (WGS) entry which is preliminary data.</text>
</comment>
<gene>
    <name evidence="2" type="ORF">MNOR_LOCUS31544</name>
</gene>
<keyword evidence="3" id="KW-1185">Reference proteome</keyword>
<evidence type="ECO:0000313" key="3">
    <source>
        <dbReference type="Proteomes" id="UP001497623"/>
    </source>
</evidence>